<dbReference type="Gene3D" id="2.60.120.380">
    <property type="match status" value="4"/>
</dbReference>
<dbReference type="AlphaFoldDB" id="A0A2V2ZZM2"/>
<dbReference type="PROSITE" id="PS00136">
    <property type="entry name" value="SUBTILASE_ASP"/>
    <property type="match status" value="1"/>
</dbReference>
<accession>A0A2V2ZZM2</accession>
<evidence type="ECO:0000256" key="13">
    <source>
        <dbReference type="SAM" id="SignalP"/>
    </source>
</evidence>
<evidence type="ECO:0000256" key="4">
    <source>
        <dbReference type="ARBA" id="ARBA00022525"/>
    </source>
</evidence>
<evidence type="ECO:0000256" key="3">
    <source>
        <dbReference type="ARBA" id="ARBA00011073"/>
    </source>
</evidence>
<feature type="domain" description="Peptidase S8/S53" evidence="14">
    <location>
        <begin position="163"/>
        <end position="409"/>
    </location>
</feature>
<evidence type="ECO:0000313" key="17">
    <source>
        <dbReference type="Proteomes" id="UP000247150"/>
    </source>
</evidence>
<dbReference type="PROSITE" id="PS51892">
    <property type="entry name" value="SUBTILASE"/>
    <property type="match status" value="1"/>
</dbReference>
<dbReference type="PANTHER" id="PTHR43806:SF11">
    <property type="entry name" value="CEREVISIN-RELATED"/>
    <property type="match status" value="1"/>
</dbReference>
<evidence type="ECO:0000313" key="16">
    <source>
        <dbReference type="EMBL" id="PWW29420.1"/>
    </source>
</evidence>
<evidence type="ECO:0000256" key="12">
    <source>
        <dbReference type="SAM" id="MobiDB-lite"/>
    </source>
</evidence>
<feature type="active site" description="Charge relay system" evidence="10">
    <location>
        <position position="171"/>
    </location>
</feature>
<dbReference type="Gene3D" id="3.40.50.200">
    <property type="entry name" value="Peptidase S8/S53 domain"/>
    <property type="match status" value="1"/>
</dbReference>
<comment type="similarity">
    <text evidence="3 10 11">Belongs to the peptidase S8 family.</text>
</comment>
<dbReference type="SUPFAM" id="SSF89260">
    <property type="entry name" value="Collagen-binding domain"/>
    <property type="match status" value="1"/>
</dbReference>
<feature type="active site" description="Charge relay system" evidence="10">
    <location>
        <position position="361"/>
    </location>
</feature>
<evidence type="ECO:0000256" key="7">
    <source>
        <dbReference type="ARBA" id="ARBA00022801"/>
    </source>
</evidence>
<gene>
    <name evidence="16" type="ORF">DFO73_10451</name>
</gene>
<keyword evidence="6" id="KW-0479">Metal-binding</keyword>
<comment type="cofactor">
    <cofactor evidence="1">
        <name>Ca(2+)</name>
        <dbReference type="ChEBI" id="CHEBI:29108"/>
    </cofactor>
</comment>
<dbReference type="InterPro" id="IPR034202">
    <property type="entry name" value="Subtilisin_Carlsberg-like"/>
</dbReference>
<evidence type="ECO:0000256" key="6">
    <source>
        <dbReference type="ARBA" id="ARBA00022723"/>
    </source>
</evidence>
<dbReference type="OrthoDB" id="9798386at2"/>
<keyword evidence="8 10" id="KW-0720">Serine protease</keyword>
<keyword evidence="4" id="KW-0964">Secreted</keyword>
<dbReference type="EMBL" id="QGTW01000004">
    <property type="protein sequence ID" value="PWW29420.1"/>
    <property type="molecule type" value="Genomic_DNA"/>
</dbReference>
<comment type="subcellular location">
    <subcellularLocation>
        <location evidence="2">Secreted</location>
    </subcellularLocation>
</comment>
<dbReference type="PRINTS" id="PR00723">
    <property type="entry name" value="SUBTILISIN"/>
</dbReference>
<organism evidence="16 17">
    <name type="scientific">Cytobacillus oceanisediminis</name>
    <dbReference type="NCBI Taxonomy" id="665099"/>
    <lineage>
        <taxon>Bacteria</taxon>
        <taxon>Bacillati</taxon>
        <taxon>Bacillota</taxon>
        <taxon>Bacilli</taxon>
        <taxon>Bacillales</taxon>
        <taxon>Bacillaceae</taxon>
        <taxon>Cytobacillus</taxon>
    </lineage>
</organism>
<dbReference type="Proteomes" id="UP000247150">
    <property type="component" value="Unassembled WGS sequence"/>
</dbReference>
<reference evidence="16 17" key="1">
    <citation type="submission" date="2018-05" db="EMBL/GenBank/DDBJ databases">
        <title>Freshwater and sediment microbial communities from various areas in North America, analyzing microbe dynamics in response to fracking.</title>
        <authorList>
            <person name="Lamendella R."/>
        </authorList>
    </citation>
    <scope>NUCLEOTIDE SEQUENCE [LARGE SCALE GENOMIC DNA]</scope>
    <source>
        <strain evidence="16 17">15_TX</strain>
    </source>
</reference>
<dbReference type="InterPro" id="IPR015500">
    <property type="entry name" value="Peptidase_S8_subtilisin-rel"/>
</dbReference>
<evidence type="ECO:0000256" key="8">
    <source>
        <dbReference type="ARBA" id="ARBA00022825"/>
    </source>
</evidence>
<evidence type="ECO:0000256" key="11">
    <source>
        <dbReference type="RuleBase" id="RU003355"/>
    </source>
</evidence>
<proteinExistence type="inferred from homology"/>
<feature type="chain" id="PRO_5015971443" evidence="13">
    <location>
        <begin position="29"/>
        <end position="1181"/>
    </location>
</feature>
<feature type="region of interest" description="Disordered" evidence="12">
    <location>
        <begin position="595"/>
        <end position="620"/>
    </location>
</feature>
<evidence type="ECO:0000256" key="5">
    <source>
        <dbReference type="ARBA" id="ARBA00022670"/>
    </source>
</evidence>
<keyword evidence="13" id="KW-0732">Signal</keyword>
<dbReference type="InterPro" id="IPR054399">
    <property type="entry name" value="Fervidolysin-like_N_prodom"/>
</dbReference>
<dbReference type="GO" id="GO:0005576">
    <property type="term" value="C:extracellular region"/>
    <property type="evidence" value="ECO:0007669"/>
    <property type="project" value="UniProtKB-SubCell"/>
</dbReference>
<feature type="active site" description="Charge relay system" evidence="10">
    <location>
        <position position="203"/>
    </location>
</feature>
<dbReference type="GO" id="GO:0006508">
    <property type="term" value="P:proteolysis"/>
    <property type="evidence" value="ECO:0007669"/>
    <property type="project" value="UniProtKB-KW"/>
</dbReference>
<evidence type="ECO:0000256" key="2">
    <source>
        <dbReference type="ARBA" id="ARBA00004613"/>
    </source>
</evidence>
<evidence type="ECO:0000256" key="9">
    <source>
        <dbReference type="ARBA" id="ARBA00022837"/>
    </source>
</evidence>
<dbReference type="SUPFAM" id="SSF52743">
    <property type="entry name" value="Subtilisin-like"/>
    <property type="match status" value="1"/>
</dbReference>
<name>A0A2V2ZZM2_9BACI</name>
<feature type="signal peptide" evidence="13">
    <location>
        <begin position="1"/>
        <end position="28"/>
    </location>
</feature>
<dbReference type="GO" id="GO:0046872">
    <property type="term" value="F:metal ion binding"/>
    <property type="evidence" value="ECO:0007669"/>
    <property type="project" value="UniProtKB-KW"/>
</dbReference>
<dbReference type="RefSeq" id="WP_110064489.1">
    <property type="nucleotide sequence ID" value="NZ_QGTW01000004.1"/>
</dbReference>
<evidence type="ECO:0000256" key="10">
    <source>
        <dbReference type="PROSITE-ProRule" id="PRU01240"/>
    </source>
</evidence>
<comment type="caution">
    <text evidence="16">The sequence shown here is derived from an EMBL/GenBank/DDBJ whole genome shotgun (WGS) entry which is preliminary data.</text>
</comment>
<dbReference type="Pfam" id="PF22148">
    <property type="entry name" value="Fervidolysin_NPro-like"/>
    <property type="match status" value="1"/>
</dbReference>
<dbReference type="InterPro" id="IPR036852">
    <property type="entry name" value="Peptidase_S8/S53_dom_sf"/>
</dbReference>
<dbReference type="InterPro" id="IPR023827">
    <property type="entry name" value="Peptidase_S8_Asp-AS"/>
</dbReference>
<dbReference type="CDD" id="cd07477">
    <property type="entry name" value="Peptidases_S8_Subtilisin_subset"/>
    <property type="match status" value="1"/>
</dbReference>
<dbReference type="Pfam" id="PF00082">
    <property type="entry name" value="Peptidase_S8"/>
    <property type="match status" value="1"/>
</dbReference>
<dbReference type="InterPro" id="IPR000209">
    <property type="entry name" value="Peptidase_S8/S53_dom"/>
</dbReference>
<keyword evidence="7 10" id="KW-0378">Hydrolase</keyword>
<dbReference type="PROSITE" id="PS00138">
    <property type="entry name" value="SUBTILASE_SER"/>
    <property type="match status" value="1"/>
</dbReference>
<keyword evidence="5 10" id="KW-0645">Protease</keyword>
<sequence length="1181" mass="130517">MKNLKGKGLAAGLAATLAVSSLFPGAAAASEKSVTQRVYQQLEQFNLQNKDFKVSQVTKEEEKKFTENQLVVKYEKPLSQSEHKIAGGKLVKRFASLGYDVIEVQGNKELMEVAQNYAKLASVTSITRSAYGKRLGTADPKAAEMFHLKNLNLGKAHSLTGKNKVKVGVIDTGVDASHPELKNKITANKNAMNPLKKGTPDSHGTHVAGIIGAEKGNGIGGYGVAPNSEIVSIDVFNRSYYVTDYTIAEGILEAIRQKVKVINMSLGTYYPSPILKDAVQKAIDAGIIVVAAAGNDGANILNYPASFDGVISVGATDENNQLASFSTYGPSIDVVAPGHKVYAPVFDVDKGSSFVEMSGTSMASPVVAGAVSLLMSKYPNLTPYQVNYILTKTARDLGEKGYDLKYGYGMIDPVKLLSFNPKNIPADPSVKEADIFAKAKDLGEFEAIPASGKLQKLNQTDLYKTSLTKGEYIQISLDGTDKFDLKFELLFFKDGEKKPLEKIEVNGAREGSSEGTLFKAEENGTLVVAVKDSFGKYGEAGQSTYKLTLHKSAELLDDGNSMESPVEVESLPYRSGLDNYYTDERLMFGENLPEEGMEEPEAEAASKQTEGSGMEEGMKEIPGDSDFFRFKVPGQEEDGMKAVKISLSGVPGINPSIKLHMIEKMEEGEMIHEMDQASYKGEGKGEELAFNAIAGQEYMVEVTNKPYIDEFMLMFEDFEIDYDKSYSSFKPYQLTIDARTLPADEDGIPMEIGMGSPEEELIEGDLEEYIAKKKAIEQKMFDPNMQTYEDYINMLKDAAVPFEENESKEGYLQTFGDEDWFSFTPKHSSIFEVNMSYGRYKPAAMEVLKYNEEYKDFSYVYSNSTWSWTDDTVSVEGSFTLGLQAGETYYFRVSDPMYRPAFEPYRFTVKSKVKNVADPYEKNDSFENAIKVSTTGLTGNYSTAGDVDTYYFKPGKDGVFGVRVTPRELPDKYKNVKAQHRAEIDPVLVLIEDTNGNGKLEPEEEGNITMVDYSFYSGEERTGFRTKKKSGYFILTFDYFGTNSSLVPYILKIDGANRTDEDRVSKVKNNIPSKPLSLKRNGNGFYATGYMNLTSNKGDQDFYKLTLDKDRNVTVALQLPKDLDGKVTIYNSKGSQVAVSDFYGKGDNEILPIKLKKGSYYVKVEDAAGNASTDPYKITIK</sequence>
<evidence type="ECO:0000256" key="1">
    <source>
        <dbReference type="ARBA" id="ARBA00001913"/>
    </source>
</evidence>
<dbReference type="PROSITE" id="PS00137">
    <property type="entry name" value="SUBTILASE_HIS"/>
    <property type="match status" value="1"/>
</dbReference>
<keyword evidence="9" id="KW-0106">Calcium</keyword>
<evidence type="ECO:0000259" key="14">
    <source>
        <dbReference type="Pfam" id="PF00082"/>
    </source>
</evidence>
<dbReference type="InterPro" id="IPR023828">
    <property type="entry name" value="Peptidase_S8_Ser-AS"/>
</dbReference>
<feature type="domain" description="Fervidolysin-like N-terminal prodomain" evidence="15">
    <location>
        <begin position="55"/>
        <end position="123"/>
    </location>
</feature>
<dbReference type="GO" id="GO:0004252">
    <property type="term" value="F:serine-type endopeptidase activity"/>
    <property type="evidence" value="ECO:0007669"/>
    <property type="project" value="UniProtKB-UniRule"/>
</dbReference>
<dbReference type="InterPro" id="IPR050131">
    <property type="entry name" value="Peptidase_S8_subtilisin-like"/>
</dbReference>
<dbReference type="InterPro" id="IPR022398">
    <property type="entry name" value="Peptidase_S8_His-AS"/>
</dbReference>
<dbReference type="PANTHER" id="PTHR43806">
    <property type="entry name" value="PEPTIDASE S8"/>
    <property type="match status" value="1"/>
</dbReference>
<evidence type="ECO:0000259" key="15">
    <source>
        <dbReference type="Pfam" id="PF22148"/>
    </source>
</evidence>
<protein>
    <submittedName>
        <fullName evidence="16">Putative secreted protein (Por secretion system target)</fullName>
    </submittedName>
</protein>